<gene>
    <name evidence="2" type="ORF">OXH55_12675</name>
</gene>
<proteinExistence type="predicted"/>
<evidence type="ECO:0000313" key="3">
    <source>
        <dbReference type="Proteomes" id="UP001079657"/>
    </source>
</evidence>
<evidence type="ECO:0000259" key="1">
    <source>
        <dbReference type="Pfam" id="PF22746"/>
    </source>
</evidence>
<keyword evidence="3" id="KW-1185">Reference proteome</keyword>
<dbReference type="EMBL" id="JAPQES010000004">
    <property type="protein sequence ID" value="MCY6371496.1"/>
    <property type="molecule type" value="Genomic_DNA"/>
</dbReference>
<feature type="domain" description="YvlB/LiaX N-terminal" evidence="1">
    <location>
        <begin position="3"/>
        <end position="34"/>
    </location>
</feature>
<comment type="caution">
    <text evidence="2">The sequence shown here is derived from an EMBL/GenBank/DDBJ whole genome shotgun (WGS) entry which is preliminary data.</text>
</comment>
<protein>
    <recommendedName>
        <fullName evidence="1">YvlB/LiaX N-terminal domain-containing protein</fullName>
    </recommendedName>
</protein>
<dbReference type="InterPro" id="IPR053959">
    <property type="entry name" value="YvlB/LiaX_N"/>
</dbReference>
<sequence>MKEEISRILKMVEDGKIDSEKAAELIAAIKENKEPVNLTKTSTEEKMLKVKVRSNGGDNVDIKVPINFVKAMLGIAGKIPGMNQEGIDIDPQIISDAIDNNMAGKIVDVKSANGDIVEVVIE</sequence>
<organism evidence="2 3">
    <name type="scientific">Clostridium ganghwense</name>
    <dbReference type="NCBI Taxonomy" id="312089"/>
    <lineage>
        <taxon>Bacteria</taxon>
        <taxon>Bacillati</taxon>
        <taxon>Bacillota</taxon>
        <taxon>Clostridia</taxon>
        <taxon>Eubacteriales</taxon>
        <taxon>Clostridiaceae</taxon>
        <taxon>Clostridium</taxon>
    </lineage>
</organism>
<name>A0ABT4CR23_9CLOT</name>
<dbReference type="Proteomes" id="UP001079657">
    <property type="component" value="Unassembled WGS sequence"/>
</dbReference>
<accession>A0ABT4CR23</accession>
<reference evidence="2" key="1">
    <citation type="submission" date="2022-12" db="EMBL/GenBank/DDBJ databases">
        <authorList>
            <person name="Wang J."/>
        </authorList>
    </citation>
    <scope>NUCLEOTIDE SEQUENCE</scope>
    <source>
        <strain evidence="2">HY-42-06</strain>
    </source>
</reference>
<dbReference type="Pfam" id="PF22746">
    <property type="entry name" value="SHOCT-like_DUF2089-C"/>
    <property type="match status" value="1"/>
</dbReference>
<evidence type="ECO:0000313" key="2">
    <source>
        <dbReference type="EMBL" id="MCY6371496.1"/>
    </source>
</evidence>